<proteinExistence type="predicted"/>
<name>A0A559KC04_9BACL</name>
<accession>A0A559KC04</accession>
<dbReference type="EMBL" id="VNJI01000013">
    <property type="protein sequence ID" value="TVY09664.1"/>
    <property type="molecule type" value="Genomic_DNA"/>
</dbReference>
<evidence type="ECO:0000313" key="2">
    <source>
        <dbReference type="Proteomes" id="UP000317036"/>
    </source>
</evidence>
<dbReference type="RefSeq" id="WP_144847308.1">
    <property type="nucleotide sequence ID" value="NZ_VNJI01000013.1"/>
</dbReference>
<comment type="caution">
    <text evidence="1">The sequence shown here is derived from an EMBL/GenBank/DDBJ whole genome shotgun (WGS) entry which is preliminary data.</text>
</comment>
<protein>
    <recommendedName>
        <fullName evidence="3">Hsp20/alpha crystallin family protein</fullName>
    </recommendedName>
</protein>
<dbReference type="AlphaFoldDB" id="A0A559KC04"/>
<evidence type="ECO:0008006" key="3">
    <source>
        <dbReference type="Google" id="ProtNLM"/>
    </source>
</evidence>
<dbReference type="Proteomes" id="UP000317036">
    <property type="component" value="Unassembled WGS sequence"/>
</dbReference>
<dbReference type="CDD" id="cd00298">
    <property type="entry name" value="ACD_sHsps_p23-like"/>
    <property type="match status" value="1"/>
</dbReference>
<organism evidence="1 2">
    <name type="scientific">Paenibacillus cremeus</name>
    <dbReference type="NCBI Taxonomy" id="2163881"/>
    <lineage>
        <taxon>Bacteria</taxon>
        <taxon>Bacillati</taxon>
        <taxon>Bacillota</taxon>
        <taxon>Bacilli</taxon>
        <taxon>Bacillales</taxon>
        <taxon>Paenibacillaceae</taxon>
        <taxon>Paenibacillus</taxon>
    </lineage>
</organism>
<evidence type="ECO:0000313" key="1">
    <source>
        <dbReference type="EMBL" id="TVY09664.1"/>
    </source>
</evidence>
<keyword evidence="2" id="KW-1185">Reference proteome</keyword>
<sequence length="156" mass="17946">MADPRDSNKSFFDMNWKNFEQFFGGRVPFPGTANGSGDQMAWVESYVKDMLSQAMPNLEMASLKHHLHTEVFDTHNNVIVKVHIPDRNQARKLRVLLSPNQLRLEGLPDKGAQTIRLNSMVVPSSCKAVYKNGIMQFHIRKQSSEETYYEIDVRFT</sequence>
<dbReference type="InterPro" id="IPR008978">
    <property type="entry name" value="HSP20-like_chaperone"/>
</dbReference>
<dbReference type="OrthoDB" id="2678548at2"/>
<gene>
    <name evidence="1" type="ORF">FPZ49_12395</name>
</gene>
<reference evidence="1 2" key="1">
    <citation type="submission" date="2019-07" db="EMBL/GenBank/DDBJ databases">
        <authorList>
            <person name="Kim J."/>
        </authorList>
    </citation>
    <scope>NUCLEOTIDE SEQUENCE [LARGE SCALE GENOMIC DNA]</scope>
    <source>
        <strain evidence="1 2">JC52</strain>
    </source>
</reference>
<dbReference type="SUPFAM" id="SSF49764">
    <property type="entry name" value="HSP20-like chaperones"/>
    <property type="match status" value="1"/>
</dbReference>